<organism evidence="10 11">
    <name type="scientific">Moelleriella libera RCEF 2490</name>
    <dbReference type="NCBI Taxonomy" id="1081109"/>
    <lineage>
        <taxon>Eukaryota</taxon>
        <taxon>Fungi</taxon>
        <taxon>Dikarya</taxon>
        <taxon>Ascomycota</taxon>
        <taxon>Pezizomycotina</taxon>
        <taxon>Sordariomycetes</taxon>
        <taxon>Hypocreomycetidae</taxon>
        <taxon>Hypocreales</taxon>
        <taxon>Clavicipitaceae</taxon>
        <taxon>Moelleriella</taxon>
    </lineage>
</organism>
<dbReference type="AlphaFoldDB" id="A0A168EF20"/>
<feature type="domain" description="Mif2/CENP-C cupin" evidence="8">
    <location>
        <begin position="480"/>
        <end position="564"/>
    </location>
</feature>
<dbReference type="InterPro" id="IPR011051">
    <property type="entry name" value="RmlC_Cupin_sf"/>
</dbReference>
<feature type="domain" description="Mif2 N-terminal" evidence="9">
    <location>
        <begin position="15"/>
        <end position="137"/>
    </location>
</feature>
<dbReference type="EMBL" id="AZGY01000005">
    <property type="protein sequence ID" value="KZZ98729.1"/>
    <property type="molecule type" value="Genomic_DNA"/>
</dbReference>
<feature type="compositionally biased region" description="Basic and acidic residues" evidence="7">
    <location>
        <begin position="329"/>
        <end position="340"/>
    </location>
</feature>
<comment type="similarity">
    <text evidence="2">Belongs to the CENP-C/MIF2 family.</text>
</comment>
<feature type="compositionally biased region" description="Basic and acidic residues" evidence="7">
    <location>
        <begin position="274"/>
        <end position="289"/>
    </location>
</feature>
<evidence type="ECO:0000256" key="2">
    <source>
        <dbReference type="ARBA" id="ARBA00010291"/>
    </source>
</evidence>
<keyword evidence="11" id="KW-1185">Reference proteome</keyword>
<evidence type="ECO:0000256" key="5">
    <source>
        <dbReference type="ARBA" id="ARBA00057947"/>
    </source>
</evidence>
<proteinExistence type="inferred from homology"/>
<feature type="compositionally biased region" description="Acidic residues" evidence="7">
    <location>
        <begin position="341"/>
        <end position="350"/>
    </location>
</feature>
<dbReference type="PANTHER" id="PTHR16684">
    <property type="entry name" value="CENTROMERE PROTEIN C"/>
    <property type="match status" value="1"/>
</dbReference>
<feature type="compositionally biased region" description="Basic and acidic residues" evidence="7">
    <location>
        <begin position="166"/>
        <end position="177"/>
    </location>
</feature>
<dbReference type="GO" id="GO:0000776">
    <property type="term" value="C:kinetochore"/>
    <property type="evidence" value="ECO:0007669"/>
    <property type="project" value="InterPro"/>
</dbReference>
<feature type="compositionally biased region" description="Low complexity" evidence="7">
    <location>
        <begin position="87"/>
        <end position="104"/>
    </location>
</feature>
<feature type="compositionally biased region" description="Basic and acidic residues" evidence="7">
    <location>
        <begin position="123"/>
        <end position="136"/>
    </location>
</feature>
<dbReference type="Pfam" id="PF11699">
    <property type="entry name" value="CENP-C_C"/>
    <property type="match status" value="1"/>
</dbReference>
<evidence type="ECO:0000256" key="4">
    <source>
        <dbReference type="ARBA" id="ARBA00023242"/>
    </source>
</evidence>
<dbReference type="GO" id="GO:0051455">
    <property type="term" value="P:spindle attachment to meiosis I kinetochore"/>
    <property type="evidence" value="ECO:0007669"/>
    <property type="project" value="TreeGrafter"/>
</dbReference>
<dbReference type="Proteomes" id="UP000078544">
    <property type="component" value="Unassembled WGS sequence"/>
</dbReference>
<feature type="compositionally biased region" description="Polar residues" evidence="7">
    <location>
        <begin position="308"/>
        <end position="321"/>
    </location>
</feature>
<comment type="function">
    <text evidence="5">Component of the kinetochore, a multiprotein complex that assembles on centromeric DNA and attaches chromosomes to spindle microtubules, mediating chromosome segregation and sister chromatid segregation during meiosis and mitosis. Component of the inner kinetochore constitutive centromere-associated network (CCAN), which serves as a structural platform for outer kinetochore assembly.</text>
</comment>
<evidence type="ECO:0000256" key="1">
    <source>
        <dbReference type="ARBA" id="ARBA00004123"/>
    </source>
</evidence>
<evidence type="ECO:0000259" key="8">
    <source>
        <dbReference type="Pfam" id="PF11699"/>
    </source>
</evidence>
<dbReference type="GO" id="GO:0019237">
    <property type="term" value="F:centromeric DNA binding"/>
    <property type="evidence" value="ECO:0007669"/>
    <property type="project" value="InterPro"/>
</dbReference>
<gene>
    <name evidence="10" type="ORF">AAL_03247</name>
</gene>
<dbReference type="InterPro" id="IPR028386">
    <property type="entry name" value="CENP-C/Mif2/cnp3"/>
</dbReference>
<feature type="region of interest" description="Disordered" evidence="7">
    <location>
        <begin position="1"/>
        <end position="393"/>
    </location>
</feature>
<reference evidence="10 11" key="1">
    <citation type="journal article" date="2016" name="Genome Biol. Evol.">
        <title>Divergent and convergent evolution of fungal pathogenicity.</title>
        <authorList>
            <person name="Shang Y."/>
            <person name="Xiao G."/>
            <person name="Zheng P."/>
            <person name="Cen K."/>
            <person name="Zhan S."/>
            <person name="Wang C."/>
        </authorList>
    </citation>
    <scope>NUCLEOTIDE SEQUENCE [LARGE SCALE GENOMIC DNA]</scope>
    <source>
        <strain evidence="10 11">RCEF 2490</strain>
    </source>
</reference>
<dbReference type="OrthoDB" id="1939643at2759"/>
<accession>A0A168EF20</accession>
<comment type="caution">
    <text evidence="10">The sequence shown here is derived from an EMBL/GenBank/DDBJ whole genome shotgun (WGS) entry which is preliminary data.</text>
</comment>
<dbReference type="GO" id="GO:0006355">
    <property type="term" value="P:regulation of DNA-templated transcription"/>
    <property type="evidence" value="ECO:0007669"/>
    <property type="project" value="InterPro"/>
</dbReference>
<dbReference type="GO" id="GO:0005634">
    <property type="term" value="C:nucleus"/>
    <property type="evidence" value="ECO:0007669"/>
    <property type="project" value="UniProtKB-SubCell"/>
</dbReference>
<dbReference type="Gene3D" id="2.60.120.10">
    <property type="entry name" value="Jelly Rolls"/>
    <property type="match status" value="1"/>
</dbReference>
<keyword evidence="3" id="KW-0238">DNA-binding</keyword>
<feature type="compositionally biased region" description="Polar residues" evidence="7">
    <location>
        <begin position="112"/>
        <end position="121"/>
    </location>
</feature>
<evidence type="ECO:0000259" key="9">
    <source>
        <dbReference type="Pfam" id="PF15624"/>
    </source>
</evidence>
<dbReference type="FunFam" id="2.60.120.10:FF:000033">
    <property type="entry name" value="Centromere protein C 1"/>
    <property type="match status" value="1"/>
</dbReference>
<dbReference type="Pfam" id="PF15624">
    <property type="entry name" value="Mif2_N"/>
    <property type="match status" value="1"/>
</dbReference>
<dbReference type="InterPro" id="IPR000637">
    <property type="entry name" value="HMGI/Y_DNA-bd_CS"/>
</dbReference>
<keyword evidence="4" id="KW-0539">Nucleus</keyword>
<evidence type="ECO:0000256" key="3">
    <source>
        <dbReference type="ARBA" id="ARBA00023125"/>
    </source>
</evidence>
<dbReference type="InterPro" id="IPR025974">
    <property type="entry name" value="Mif2/CENP-C_cupin"/>
</dbReference>
<dbReference type="GO" id="GO:0051315">
    <property type="term" value="P:attachment of mitotic spindle microtubules to kinetochore"/>
    <property type="evidence" value="ECO:0007669"/>
    <property type="project" value="TreeGrafter"/>
</dbReference>
<dbReference type="PANTHER" id="PTHR16684:SF11">
    <property type="entry name" value="CENTROMERE PROTEIN C"/>
    <property type="match status" value="1"/>
</dbReference>
<dbReference type="CDD" id="cd06993">
    <property type="entry name" value="cupin_CENP-C_C"/>
    <property type="match status" value="1"/>
</dbReference>
<dbReference type="InterPro" id="IPR028929">
    <property type="entry name" value="Mif2_N"/>
</dbReference>
<feature type="compositionally biased region" description="Polar residues" evidence="7">
    <location>
        <begin position="250"/>
        <end position="268"/>
    </location>
</feature>
<feature type="compositionally biased region" description="Polar residues" evidence="7">
    <location>
        <begin position="191"/>
        <end position="203"/>
    </location>
</feature>
<dbReference type="STRING" id="1081109.A0A168EF20"/>
<evidence type="ECO:0000313" key="11">
    <source>
        <dbReference type="Proteomes" id="UP000078544"/>
    </source>
</evidence>
<evidence type="ECO:0000256" key="6">
    <source>
        <dbReference type="ARBA" id="ARBA00075033"/>
    </source>
</evidence>
<comment type="subcellular location">
    <subcellularLocation>
        <location evidence="1">Nucleus</location>
    </subcellularLocation>
</comment>
<evidence type="ECO:0000313" key="10">
    <source>
        <dbReference type="EMBL" id="KZZ98729.1"/>
    </source>
</evidence>
<name>A0A168EF20_9HYPO</name>
<sequence length="579" mass="63155">MARSVKRARHEPQPIHQLGVRGRKTGVVLQDHGTRDEHGMQPLDSIFSPLDGKTATHEVEPEDSGSDMEIASSNGPGPQTVLKNRHSIPQSVPSSKSPVKSHISLPAKESPYLNQGSSPSRSGVDERDVTVTRKLDFTSNPNIAAHRSIERVSNGAGRYSRPSLRSVDENIAEHGSGDIDSPLHAAMGNPSDPTMSDLVSQSMVMFDALQSDNFTEASPGQAPKNSPRVVSKAASESATLPLPGAPASPNKFSAVSSPRKSQPLQSIYATRKRPGQDSEVRDRAMDNSRRANTAQTSMPPPPRPVTHASRSTSVKPEVTTQRRGRGRPRKTERPPKRNRDDEGEPGDETFMEIQRGPPMPKSRGLVSLRSGLGTGGVNADRTRAGRNSSHQRAYHEWNEDLDAQDVTDLTSNRMASGAHDAEPPEDWETDEGVISGEYLVWEPEHEKEPPGDEEEVRIAETRLAISADGIQTQVIPDATFRFAKTLTLPFLGAGVVDLPPGAEKRPKNSRKMHMVFFVHFGKVSVTINEVAFGISAGGTWFVPRGNYYSIVNEYKTPARIFFAQGCEFSESENPDEGHS</sequence>
<dbReference type="GO" id="GO:0051382">
    <property type="term" value="P:kinetochore assembly"/>
    <property type="evidence" value="ECO:0007669"/>
    <property type="project" value="InterPro"/>
</dbReference>
<dbReference type="PROSITE" id="PS00354">
    <property type="entry name" value="HMGI_Y"/>
    <property type="match status" value="1"/>
</dbReference>
<dbReference type="InterPro" id="IPR014710">
    <property type="entry name" value="RmlC-like_jellyroll"/>
</dbReference>
<protein>
    <recommendedName>
        <fullName evidence="6">CENP-C homolog</fullName>
    </recommendedName>
</protein>
<evidence type="ECO:0000256" key="7">
    <source>
        <dbReference type="SAM" id="MobiDB-lite"/>
    </source>
</evidence>
<dbReference type="SUPFAM" id="SSF51182">
    <property type="entry name" value="RmlC-like cupins"/>
    <property type="match status" value="1"/>
</dbReference>